<protein>
    <submittedName>
        <fullName evidence="2">Peptidase M35</fullName>
    </submittedName>
</protein>
<feature type="domain" description="Lysine-specific metallo-endopeptidase" evidence="1">
    <location>
        <begin position="62"/>
        <end position="216"/>
    </location>
</feature>
<evidence type="ECO:0000313" key="3">
    <source>
        <dbReference type="Proteomes" id="UP000054770"/>
    </source>
</evidence>
<dbReference type="Pfam" id="PF14521">
    <property type="entry name" value="Aspzincin_M35"/>
    <property type="match status" value="1"/>
</dbReference>
<reference evidence="2" key="1">
    <citation type="submission" date="2016-01" db="EMBL/GenBank/DDBJ databases">
        <authorList>
            <person name="Peeters C."/>
        </authorList>
    </citation>
    <scope>NUCLEOTIDE SEQUENCE [LARGE SCALE GENOMIC DNA]</scope>
    <source>
        <strain evidence="2">LMG 22940</strain>
    </source>
</reference>
<evidence type="ECO:0000313" key="2">
    <source>
        <dbReference type="EMBL" id="SAL80057.1"/>
    </source>
</evidence>
<dbReference type="Proteomes" id="UP000054770">
    <property type="component" value="Unassembled WGS sequence"/>
</dbReference>
<dbReference type="InterPro" id="IPR024079">
    <property type="entry name" value="MetalloPept_cat_dom_sf"/>
</dbReference>
<name>A0A158KG34_9BURK</name>
<dbReference type="AlphaFoldDB" id="A0A158KG34"/>
<accession>A0A158KG34</accession>
<sequence length="219" mass="23978">MPNSDYVDVATVTTNTTPDSNVDVFLSMDGEPICPNMTDAEFRATVMRLRDDAVRLISLRISELVTWAPVTQARRVEWFGNSAPATRQSVMIGLSAVNAVLARLTPKNFVRSSPGTDKATGCTPATKNLDREVAHVCGPDTATHTISISPLFCTLPDRSRSTKDSKTLTIVHEATHFLDTIGTSDHAYGQFLSRRLAKESPERALKNADSFAWYVCSVD</sequence>
<evidence type="ECO:0000259" key="1">
    <source>
        <dbReference type="SMART" id="SM01351"/>
    </source>
</evidence>
<dbReference type="InterPro" id="IPR029463">
    <property type="entry name" value="Lys_MEP"/>
</dbReference>
<dbReference type="EMBL" id="FCON02000089">
    <property type="protein sequence ID" value="SAL80057.1"/>
    <property type="molecule type" value="Genomic_DNA"/>
</dbReference>
<keyword evidence="3" id="KW-1185">Reference proteome</keyword>
<comment type="caution">
    <text evidence="2">The sequence shown here is derived from an EMBL/GenBank/DDBJ whole genome shotgun (WGS) entry which is preliminary data.</text>
</comment>
<dbReference type="GO" id="GO:0004222">
    <property type="term" value="F:metalloendopeptidase activity"/>
    <property type="evidence" value="ECO:0007669"/>
    <property type="project" value="InterPro"/>
</dbReference>
<proteinExistence type="predicted"/>
<dbReference type="Gene3D" id="3.40.390.10">
    <property type="entry name" value="Collagenase (Catalytic Domain)"/>
    <property type="match status" value="1"/>
</dbReference>
<dbReference type="SUPFAM" id="SSF55486">
    <property type="entry name" value="Metalloproteases ('zincins'), catalytic domain"/>
    <property type="match status" value="1"/>
</dbReference>
<gene>
    <name evidence="2" type="ORF">AWB68_05771</name>
</gene>
<dbReference type="CDD" id="cd11007">
    <property type="entry name" value="M35_like_1"/>
    <property type="match status" value="1"/>
</dbReference>
<dbReference type="InterPro" id="IPR034108">
    <property type="entry name" value="Pept_M35-like_proteobacteria"/>
</dbReference>
<organism evidence="2 3">
    <name type="scientific">Caballeronia choica</name>
    <dbReference type="NCBI Taxonomy" id="326476"/>
    <lineage>
        <taxon>Bacteria</taxon>
        <taxon>Pseudomonadati</taxon>
        <taxon>Pseudomonadota</taxon>
        <taxon>Betaproteobacteria</taxon>
        <taxon>Burkholderiales</taxon>
        <taxon>Burkholderiaceae</taxon>
        <taxon>Caballeronia</taxon>
    </lineage>
</organism>
<dbReference type="SMART" id="SM01351">
    <property type="entry name" value="Aspzincin_M35"/>
    <property type="match status" value="1"/>
</dbReference>